<sequence length="50" mass="5900">MKLVHDLNLRRIFSEKKKEVWIDYNCLPICFGIEFTIMTGLRCNSLPLLS</sequence>
<keyword evidence="1" id="KW-0472">Membrane</keyword>
<organism evidence="2 3">
    <name type="scientific">Solanum pinnatisectum</name>
    <name type="common">tansyleaf nightshade</name>
    <dbReference type="NCBI Taxonomy" id="50273"/>
    <lineage>
        <taxon>Eukaryota</taxon>
        <taxon>Viridiplantae</taxon>
        <taxon>Streptophyta</taxon>
        <taxon>Embryophyta</taxon>
        <taxon>Tracheophyta</taxon>
        <taxon>Spermatophyta</taxon>
        <taxon>Magnoliopsida</taxon>
        <taxon>eudicotyledons</taxon>
        <taxon>Gunneridae</taxon>
        <taxon>Pentapetalae</taxon>
        <taxon>asterids</taxon>
        <taxon>lamiids</taxon>
        <taxon>Solanales</taxon>
        <taxon>Solanaceae</taxon>
        <taxon>Solanoideae</taxon>
        <taxon>Solaneae</taxon>
        <taxon>Solanum</taxon>
    </lineage>
</organism>
<reference evidence="2 3" key="1">
    <citation type="submission" date="2023-10" db="EMBL/GenBank/DDBJ databases">
        <title>Genome-Wide Identification Analysis in wild type Solanum Pinnatisectum Reveals Some Genes Defensing Phytophthora Infestans.</title>
        <authorList>
            <person name="Sun C."/>
        </authorList>
    </citation>
    <scope>NUCLEOTIDE SEQUENCE [LARGE SCALE GENOMIC DNA]</scope>
    <source>
        <strain evidence="2">LQN</strain>
        <tissue evidence="2">Leaf</tissue>
    </source>
</reference>
<gene>
    <name evidence="2" type="ORF">R3W88_001230</name>
</gene>
<accession>A0AAV9MJ90</accession>
<evidence type="ECO:0000256" key="1">
    <source>
        <dbReference type="SAM" id="Phobius"/>
    </source>
</evidence>
<feature type="transmembrane region" description="Helical" evidence="1">
    <location>
        <begin position="21"/>
        <end position="41"/>
    </location>
</feature>
<evidence type="ECO:0000313" key="3">
    <source>
        <dbReference type="Proteomes" id="UP001311915"/>
    </source>
</evidence>
<keyword evidence="1" id="KW-0812">Transmembrane</keyword>
<dbReference type="EMBL" id="JAWPEI010000001">
    <property type="protein sequence ID" value="KAK4737533.1"/>
    <property type="molecule type" value="Genomic_DNA"/>
</dbReference>
<dbReference type="AlphaFoldDB" id="A0AAV9MJ90"/>
<proteinExistence type="predicted"/>
<dbReference type="Proteomes" id="UP001311915">
    <property type="component" value="Unassembled WGS sequence"/>
</dbReference>
<keyword evidence="1" id="KW-1133">Transmembrane helix</keyword>
<keyword evidence="3" id="KW-1185">Reference proteome</keyword>
<name>A0AAV9MJ90_9SOLN</name>
<evidence type="ECO:0000313" key="2">
    <source>
        <dbReference type="EMBL" id="KAK4737533.1"/>
    </source>
</evidence>
<protein>
    <submittedName>
        <fullName evidence="2">Uncharacterized protein</fullName>
    </submittedName>
</protein>
<comment type="caution">
    <text evidence="2">The sequence shown here is derived from an EMBL/GenBank/DDBJ whole genome shotgun (WGS) entry which is preliminary data.</text>
</comment>